<sequence>MDFEQKQTEAIDYFVTQAELLHKGSSLSSTQSLASIVIEATSHPSFFAFSEILSALNTVEVTISSSFCTKELLYIVARCILEGDLAVHYHYSGSKELGIPYFSRCFNCLLTAHGVIIR</sequence>
<dbReference type="EMBL" id="JACGCM010001775">
    <property type="protein sequence ID" value="KAF6149941.1"/>
    <property type="molecule type" value="Genomic_DNA"/>
</dbReference>
<dbReference type="OrthoDB" id="1707763at2759"/>
<gene>
    <name evidence="1" type="ORF">GIB67_008662</name>
</gene>
<organism evidence="1 2">
    <name type="scientific">Kingdonia uniflora</name>
    <dbReference type="NCBI Taxonomy" id="39325"/>
    <lineage>
        <taxon>Eukaryota</taxon>
        <taxon>Viridiplantae</taxon>
        <taxon>Streptophyta</taxon>
        <taxon>Embryophyta</taxon>
        <taxon>Tracheophyta</taxon>
        <taxon>Spermatophyta</taxon>
        <taxon>Magnoliopsida</taxon>
        <taxon>Ranunculales</taxon>
        <taxon>Circaeasteraceae</taxon>
        <taxon>Kingdonia</taxon>
    </lineage>
</organism>
<comment type="caution">
    <text evidence="1">The sequence shown here is derived from an EMBL/GenBank/DDBJ whole genome shotgun (WGS) entry which is preliminary data.</text>
</comment>
<keyword evidence="2" id="KW-1185">Reference proteome</keyword>
<reference evidence="1 2" key="1">
    <citation type="journal article" date="2020" name="IScience">
        <title>Genome Sequencing of the Endangered Kingdonia uniflora (Circaeasteraceae, Ranunculales) Reveals Potential Mechanisms of Evolutionary Specialization.</title>
        <authorList>
            <person name="Sun Y."/>
            <person name="Deng T."/>
            <person name="Zhang A."/>
            <person name="Moore M.J."/>
            <person name="Landis J.B."/>
            <person name="Lin N."/>
            <person name="Zhang H."/>
            <person name="Zhang X."/>
            <person name="Huang J."/>
            <person name="Zhang X."/>
            <person name="Sun H."/>
            <person name="Wang H."/>
        </authorList>
    </citation>
    <scope>NUCLEOTIDE SEQUENCE [LARGE SCALE GENOMIC DNA]</scope>
    <source>
        <strain evidence="1">TB1705</strain>
        <tissue evidence="1">Leaf</tissue>
    </source>
</reference>
<protein>
    <submittedName>
        <fullName evidence="1">Uncharacterized protein</fullName>
    </submittedName>
</protein>
<proteinExistence type="predicted"/>
<dbReference type="AlphaFoldDB" id="A0A7J7M4X3"/>
<evidence type="ECO:0000313" key="2">
    <source>
        <dbReference type="Proteomes" id="UP000541444"/>
    </source>
</evidence>
<name>A0A7J7M4X3_9MAGN</name>
<evidence type="ECO:0000313" key="1">
    <source>
        <dbReference type="EMBL" id="KAF6149941.1"/>
    </source>
</evidence>
<dbReference type="Proteomes" id="UP000541444">
    <property type="component" value="Unassembled WGS sequence"/>
</dbReference>
<feature type="non-terminal residue" evidence="1">
    <location>
        <position position="1"/>
    </location>
</feature>
<accession>A0A7J7M4X3</accession>